<keyword evidence="3" id="KW-0227">DNA damage</keyword>
<evidence type="ECO:0000256" key="2">
    <source>
        <dbReference type="ARBA" id="ARBA00022723"/>
    </source>
</evidence>
<dbReference type="SMART" id="SM00986">
    <property type="entry name" value="UDG"/>
    <property type="match status" value="1"/>
</dbReference>
<dbReference type="AlphaFoldDB" id="A0A6A9QP15"/>
<dbReference type="InterPro" id="IPR036895">
    <property type="entry name" value="Uracil-DNA_glycosylase-like_sf"/>
</dbReference>
<dbReference type="GO" id="GO:0006284">
    <property type="term" value="P:base-excision repair"/>
    <property type="evidence" value="ECO:0007669"/>
    <property type="project" value="InterPro"/>
</dbReference>
<dbReference type="SMART" id="SM00987">
    <property type="entry name" value="UreE_C"/>
    <property type="match status" value="1"/>
</dbReference>
<dbReference type="Pfam" id="PF03167">
    <property type="entry name" value="UDG"/>
    <property type="match status" value="1"/>
</dbReference>
<accession>A0A6A9QP15</accession>
<dbReference type="CDD" id="cd10031">
    <property type="entry name" value="UDG-F5_TTUDGB_like"/>
    <property type="match status" value="1"/>
</dbReference>
<keyword evidence="4" id="KW-0378">Hydrolase</keyword>
<evidence type="ECO:0000259" key="10">
    <source>
        <dbReference type="SMART" id="SM00986"/>
    </source>
</evidence>
<dbReference type="GO" id="GO:0004844">
    <property type="term" value="F:uracil DNA N-glycosylase activity"/>
    <property type="evidence" value="ECO:0007669"/>
    <property type="project" value="InterPro"/>
</dbReference>
<keyword evidence="1" id="KW-0004">4Fe-4S</keyword>
<evidence type="ECO:0000256" key="4">
    <source>
        <dbReference type="ARBA" id="ARBA00022801"/>
    </source>
</evidence>
<dbReference type="Gene3D" id="3.40.470.10">
    <property type="entry name" value="Uracil-DNA glycosylase-like domain"/>
    <property type="match status" value="1"/>
</dbReference>
<dbReference type="InterPro" id="IPR051536">
    <property type="entry name" value="UDG_Type-4/5"/>
</dbReference>
<evidence type="ECO:0000256" key="7">
    <source>
        <dbReference type="ARBA" id="ARBA00023204"/>
    </source>
</evidence>
<dbReference type="PANTHER" id="PTHR33693">
    <property type="entry name" value="TYPE-5 URACIL-DNA GLYCOSYLASE"/>
    <property type="match status" value="1"/>
</dbReference>
<dbReference type="GO" id="GO:0051539">
    <property type="term" value="F:4 iron, 4 sulfur cluster binding"/>
    <property type="evidence" value="ECO:0007669"/>
    <property type="project" value="UniProtKB-KW"/>
</dbReference>
<dbReference type="GO" id="GO:0046872">
    <property type="term" value="F:metal ion binding"/>
    <property type="evidence" value="ECO:0007669"/>
    <property type="project" value="UniProtKB-KW"/>
</dbReference>
<proteinExistence type="inferred from homology"/>
<protein>
    <recommendedName>
        <fullName evidence="9">Type-5 uracil-DNA glycosylase</fullName>
    </recommendedName>
</protein>
<name>A0A6A9QP15_SULME</name>
<keyword evidence="12" id="KW-1185">Reference proteome</keyword>
<evidence type="ECO:0000313" key="12">
    <source>
        <dbReference type="Proteomes" id="UP000470772"/>
    </source>
</evidence>
<dbReference type="PANTHER" id="PTHR33693:SF3">
    <property type="entry name" value="TYPE-5 URACIL-DNA GLYCOSYLASE"/>
    <property type="match status" value="1"/>
</dbReference>
<evidence type="ECO:0000256" key="5">
    <source>
        <dbReference type="ARBA" id="ARBA00023004"/>
    </source>
</evidence>
<dbReference type="RefSeq" id="WP_156017056.1">
    <property type="nucleotide sequence ID" value="NZ_WGGD01000005.1"/>
</dbReference>
<dbReference type="InterPro" id="IPR005122">
    <property type="entry name" value="Uracil-DNA_glycosylase-like"/>
</dbReference>
<evidence type="ECO:0000256" key="6">
    <source>
        <dbReference type="ARBA" id="ARBA00023014"/>
    </source>
</evidence>
<dbReference type="InterPro" id="IPR044147">
    <property type="entry name" value="UdgB-like"/>
</dbReference>
<reference evidence="11 12" key="1">
    <citation type="submission" date="2019-10" db="EMBL/GenBank/DDBJ databases">
        <title>Sequencing and Assembly of Multiple Reported Metal-Biooxidizing Members of the Extremely Thermoacidophilic Archaeal Family Sulfolobaceae.</title>
        <authorList>
            <person name="Counts J.A."/>
            <person name="Kelly R.M."/>
        </authorList>
    </citation>
    <scope>NUCLEOTIDE SEQUENCE [LARGE SCALE GENOMIC DNA]</scope>
    <source>
        <strain evidence="11 12">DSM 6482</strain>
    </source>
</reference>
<evidence type="ECO:0000256" key="8">
    <source>
        <dbReference type="ARBA" id="ARBA00023779"/>
    </source>
</evidence>
<gene>
    <name evidence="11" type="ORF">GC250_08515</name>
</gene>
<keyword evidence="5" id="KW-0408">Iron</keyword>
<keyword evidence="2" id="KW-0479">Metal-binding</keyword>
<evidence type="ECO:0000256" key="9">
    <source>
        <dbReference type="ARBA" id="ARBA00023887"/>
    </source>
</evidence>
<dbReference type="SUPFAM" id="SSF52141">
    <property type="entry name" value="Uracil-DNA glycosylase-like"/>
    <property type="match status" value="1"/>
</dbReference>
<keyword evidence="6" id="KW-0411">Iron-sulfur</keyword>
<organism evidence="11 12">
    <name type="scientific">Sulfuracidifex metallicus DSM 6482 = JCM 9184</name>
    <dbReference type="NCBI Taxonomy" id="523847"/>
    <lineage>
        <taxon>Archaea</taxon>
        <taxon>Thermoproteota</taxon>
        <taxon>Thermoprotei</taxon>
        <taxon>Sulfolobales</taxon>
        <taxon>Sulfolobaceae</taxon>
        <taxon>Sulfuracidifex</taxon>
    </lineage>
</organism>
<dbReference type="GO" id="GO:0033958">
    <property type="term" value="F:DNA-deoxyinosine glycosylase activity"/>
    <property type="evidence" value="ECO:0007669"/>
    <property type="project" value="InterPro"/>
</dbReference>
<evidence type="ECO:0000256" key="1">
    <source>
        <dbReference type="ARBA" id="ARBA00022485"/>
    </source>
</evidence>
<dbReference type="Proteomes" id="UP000470772">
    <property type="component" value="Unassembled WGS sequence"/>
</dbReference>
<dbReference type="EMBL" id="WGGD01000005">
    <property type="protein sequence ID" value="MUN29478.1"/>
    <property type="molecule type" value="Genomic_DNA"/>
</dbReference>
<evidence type="ECO:0000256" key="3">
    <source>
        <dbReference type="ARBA" id="ARBA00022763"/>
    </source>
</evidence>
<keyword evidence="7" id="KW-0234">DNA repair</keyword>
<sequence>MINELENEIINCNKCSRLSAYIKLVALEKKPKYRDFEYWGKPLPGFGDPKAKLLIVGLAPAAHGGNRTGRVFTGDKSGERVFRALYEIGFSSSPKSESREDLVELKGVYITNAVKCAPPRNVPTIEEITNCSYFLNREIQLLTDLKVILTLGRISFEAITYVLNVHGKFSHMATYKVGKTTIIASYHPSQQNFISGRLTWEKWINVFKKIKSLLDSDNA</sequence>
<evidence type="ECO:0000313" key="11">
    <source>
        <dbReference type="EMBL" id="MUN29478.1"/>
    </source>
</evidence>
<comment type="caution">
    <text evidence="11">The sequence shown here is derived from an EMBL/GenBank/DDBJ whole genome shotgun (WGS) entry which is preliminary data.</text>
</comment>
<comment type="similarity">
    <text evidence="8">Belongs to the uracil-DNA glycosylase (UDG) superfamily. Type 5 (UDGb) family.</text>
</comment>
<feature type="domain" description="Uracil-DNA glycosylase-like" evidence="10">
    <location>
        <begin position="44"/>
        <end position="207"/>
    </location>
</feature>